<keyword evidence="4" id="KW-0677">Repeat</keyword>
<keyword evidence="5" id="KW-0863">Zinc-finger</keyword>
<dbReference type="InterPro" id="IPR041679">
    <property type="entry name" value="DNA2/NAM7-like_C"/>
</dbReference>
<accession>A0ABR4JH61</accession>
<evidence type="ECO:0000313" key="11">
    <source>
        <dbReference type="Proteomes" id="UP001610446"/>
    </source>
</evidence>
<evidence type="ECO:0000256" key="7">
    <source>
        <dbReference type="ARBA" id="ARBA00022833"/>
    </source>
</evidence>
<comment type="subcellular location">
    <subcellularLocation>
        <location evidence="1">Cytoplasm</location>
    </subcellularLocation>
</comment>
<dbReference type="Proteomes" id="UP001610446">
    <property type="component" value="Unassembled WGS sequence"/>
</dbReference>
<dbReference type="Pfam" id="PF13087">
    <property type="entry name" value="AAA_12"/>
    <property type="match status" value="1"/>
</dbReference>
<dbReference type="InterPro" id="IPR000967">
    <property type="entry name" value="Znf_NFX1"/>
</dbReference>
<evidence type="ECO:0000256" key="1">
    <source>
        <dbReference type="ARBA" id="ARBA00004496"/>
    </source>
</evidence>
<keyword evidence="7" id="KW-0862">Zinc</keyword>
<organism evidence="10 11">
    <name type="scientific">Aspergillus pseudoustus</name>
    <dbReference type="NCBI Taxonomy" id="1810923"/>
    <lineage>
        <taxon>Eukaryota</taxon>
        <taxon>Fungi</taxon>
        <taxon>Dikarya</taxon>
        <taxon>Ascomycota</taxon>
        <taxon>Pezizomycotina</taxon>
        <taxon>Eurotiomycetes</taxon>
        <taxon>Eurotiomycetidae</taxon>
        <taxon>Eurotiales</taxon>
        <taxon>Aspergillaceae</taxon>
        <taxon>Aspergillus</taxon>
        <taxon>Aspergillus subgen. Nidulantes</taxon>
    </lineage>
</organism>
<evidence type="ECO:0000313" key="10">
    <source>
        <dbReference type="EMBL" id="KAL2838452.1"/>
    </source>
</evidence>
<dbReference type="SUPFAM" id="SSF52540">
    <property type="entry name" value="P-loop containing nucleoside triphosphate hydrolases"/>
    <property type="match status" value="1"/>
</dbReference>
<dbReference type="PANTHER" id="PTHR10887">
    <property type="entry name" value="DNA2/NAM7 HELICASE FAMILY"/>
    <property type="match status" value="1"/>
</dbReference>
<evidence type="ECO:0000256" key="4">
    <source>
        <dbReference type="ARBA" id="ARBA00022737"/>
    </source>
</evidence>
<sequence length="1748" mass="195845">MEDALEILANTNQSQHQNIPRDLVDQDNNKGTKGLQWIQEIMSVRISQRISANDILLVARPFLKLITHPALLDCLSVDTYVGDLYGFVCGSSGARAIPYFGHVCKALKSQEGRGHDTDEVIICLVRAIREVIIRNQKAIYHEGVPDLIDGIAKLCDKCTIEQLQRLTQRGTAMLASSREDTENNLANALKKNVRPDYPVLERPRSLHDNDKANISDIRIIPTEDEIRCETGELLPSTNFNSVYFLQGAERLIDVHFRLLRHDIFDDAKKTVAEILHVHDRKLDLGQWLKSSQSNRAICTYSQASVDGLEFTKQRGLEIDISMTEPPRVARQTQSQKEKWWKDTRRLDEGCLLCLVWFHNGPSSIIFLTVTKKTVSAKGRSSLVPVHGRRPTITTSLIPGQADHDLEAIIRCHYERNEGRNILIEFPRILFGTFAPILDNMQRMYEESRLPFANWIVPDPQRVIDGSSTRDIPPPVYARHPGFSFDLKPILNDKSASLFLTPSDIGPNFNNQLKTLTSLNEGQCNALISALSREFCLIQGPPGTGKSYLGVQLMRVLVANQERGDLGPIVVVCYTNHALDQFLEHLVDEGIDKIIRIGSKCTSDAMEGKNLRVIARGVDKTRAESWLNRRYWGGFDYHLRTIYPEIHWQFSGRDANGFKTQERTPGRIIDEILDDFREDNALAKQIRDVYDEVDRRVLEGADVIGVTTSGLARRIPVLRHIDCQVVICEEAGEVLEAHMLSALIPSVQHLIQIGDHQQMRPQIVNHKLSTESHCGDLYQLDRSQFERMALGESGLPAFPTSQLNVQRRMRPEVSTLIRNTIYEKLVDHDSVKNLPSVVGMGKNVFWLDHENLEDAVDQELRGASKSNAWEVGMTHALVRHIVRQGVYESKDIAVLTPYVGQLQKLRAALQNDFEIVLSDRDQETLVREGRNVASSKDQGHANMQKKSMSELLRIATVDNFQGEEAKVVIISLVRSNKDNQVGFLRTSNRINVLLSRAKHGMYLIGNSKTYAHVPMWSHVLDMLRMTDSIGPKLSLHCDRHSETDIMVATPEDFEIISPQGGCKKQCDQRLPRCGHQCRSKCHSEALHNTFKCPLPCARLFDACEHDCPKLCGEPCGLCMTVLHDIQLPCGHVKDKLPCHEAQNPEKVKCLVMVEKSVLSCGHVATVSCFVDVTSETFQCSEPCKEILACGHKCPGPCYCCPSRSQGGEGPGEAKHQTCKVIYGRKQGSCHHTCPRPCHNGSDCGVCEAKCEVRCAHSRCPKRCHEACPPCVERCTWGCEHQGQCSLPCAAPCNRLPCSKRCAKSLICGHQCPGLCGERCPKGYCQTCSGKGNVRVDMLEFKSYSEINLDESPIVVLGCGHFFTAETLDGHIWMHDAYRTDKEGQYVALAQSTSLTQFVPRCPDCQSPIQQYATQRYNRVINRAVLDETSKRFIISSHQNLAQFDVDIQELEAEYREISAKAKSNPTTQSKKEIEEIQCRRIALANKIEFFITQIADKEQPVRKLHDATVKATRVAPVGARTTDLSTDNHIPNSSPDQRILTADNMKLLKLRYTVTNSLLQLFKIHKNVAATESVDGAKMVLQAMERFIADPVSESFPRMIVEVQLYYAKIALLLRSYRVSPGIETETTAYGEKAKQYLQQAENLCKKRFQGADKLLGAAKDLVKLLEEKCFEEVTSHELEAIKLAMVSGYGGFSAHSGHWYNCANGHPFAVGECGMPMELARCPECGAQVGGQNHAPAEGVSRATQMEG</sequence>
<keyword evidence="6" id="KW-0347">Helicase</keyword>
<comment type="caution">
    <text evidence="10">The sequence shown here is derived from an EMBL/GenBank/DDBJ whole genome shotgun (WGS) entry which is preliminary data.</text>
</comment>
<evidence type="ECO:0000259" key="9">
    <source>
        <dbReference type="PROSITE" id="PS51981"/>
    </source>
</evidence>
<dbReference type="Gene3D" id="3.40.50.300">
    <property type="entry name" value="P-loop containing nucleotide triphosphate hydrolases"/>
    <property type="match status" value="2"/>
</dbReference>
<keyword evidence="11" id="KW-1185">Reference proteome</keyword>
<dbReference type="CDD" id="cd18808">
    <property type="entry name" value="SF1_C_Upf1"/>
    <property type="match status" value="1"/>
</dbReference>
<dbReference type="InterPro" id="IPR045055">
    <property type="entry name" value="DNA2/NAM7-like"/>
</dbReference>
<gene>
    <name evidence="10" type="ORF">BJY01DRAFT_258037</name>
</gene>
<dbReference type="PANTHER" id="PTHR10887:SF445">
    <property type="entry name" value="NFX1-TYPE ZINC FINGER-CONTAINING PROTEIN 1"/>
    <property type="match status" value="1"/>
</dbReference>
<dbReference type="InterPro" id="IPR041677">
    <property type="entry name" value="DNA2/NAM7_AAA_11"/>
</dbReference>
<keyword evidence="2" id="KW-0963">Cytoplasm</keyword>
<feature type="domain" description="RZ-type" evidence="9">
    <location>
        <begin position="1673"/>
        <end position="1748"/>
    </location>
</feature>
<dbReference type="SMART" id="SM00438">
    <property type="entry name" value="ZnF_NFX"/>
    <property type="match status" value="4"/>
</dbReference>
<dbReference type="InterPro" id="IPR027417">
    <property type="entry name" value="P-loop_NTPase"/>
</dbReference>
<evidence type="ECO:0000256" key="2">
    <source>
        <dbReference type="ARBA" id="ARBA00022490"/>
    </source>
</evidence>
<dbReference type="Pfam" id="PF20173">
    <property type="entry name" value="ZnF_RZ-type"/>
    <property type="match status" value="1"/>
</dbReference>
<dbReference type="InterPro" id="IPR047187">
    <property type="entry name" value="SF1_C_Upf1"/>
</dbReference>
<dbReference type="Pfam" id="PF13086">
    <property type="entry name" value="AAA_11"/>
    <property type="match status" value="1"/>
</dbReference>
<protein>
    <recommendedName>
        <fullName evidence="9">RZ-type domain-containing protein</fullName>
    </recommendedName>
</protein>
<keyword evidence="3" id="KW-0479">Metal-binding</keyword>
<proteinExistence type="predicted"/>
<dbReference type="InterPro" id="IPR046439">
    <property type="entry name" value="ZF_RZ_dom"/>
</dbReference>
<evidence type="ECO:0000256" key="8">
    <source>
        <dbReference type="ARBA" id="ARBA00022859"/>
    </source>
</evidence>
<dbReference type="EMBL" id="JBFXLU010000145">
    <property type="protein sequence ID" value="KAL2838452.1"/>
    <property type="molecule type" value="Genomic_DNA"/>
</dbReference>
<dbReference type="CDD" id="cd17936">
    <property type="entry name" value="EEXXEc_NFX1"/>
    <property type="match status" value="1"/>
</dbReference>
<keyword evidence="6" id="KW-0547">Nucleotide-binding</keyword>
<keyword evidence="6" id="KW-0067">ATP-binding</keyword>
<dbReference type="PROSITE" id="PS51981">
    <property type="entry name" value="ZF_RZ"/>
    <property type="match status" value="1"/>
</dbReference>
<reference evidence="10 11" key="1">
    <citation type="submission" date="2024-07" db="EMBL/GenBank/DDBJ databases">
        <title>Section-level genome sequencing and comparative genomics of Aspergillus sections Usti and Cavernicolus.</title>
        <authorList>
            <consortium name="Lawrence Berkeley National Laboratory"/>
            <person name="Nybo J.L."/>
            <person name="Vesth T.C."/>
            <person name="Theobald S."/>
            <person name="Frisvad J.C."/>
            <person name="Larsen T.O."/>
            <person name="Kjaerboelling I."/>
            <person name="Rothschild-Mancinelli K."/>
            <person name="Lyhne E.K."/>
            <person name="Kogle M.E."/>
            <person name="Barry K."/>
            <person name="Clum A."/>
            <person name="Na H."/>
            <person name="Ledsgaard L."/>
            <person name="Lin J."/>
            <person name="Lipzen A."/>
            <person name="Kuo A."/>
            <person name="Riley R."/>
            <person name="Mondo S."/>
            <person name="Labutti K."/>
            <person name="Haridas S."/>
            <person name="Pangalinan J."/>
            <person name="Salamov A.A."/>
            <person name="Simmons B.A."/>
            <person name="Magnuson J.K."/>
            <person name="Chen J."/>
            <person name="Drula E."/>
            <person name="Henrissat B."/>
            <person name="Wiebenga A."/>
            <person name="Lubbers R.J."/>
            <person name="Gomes A.C."/>
            <person name="Makela M.R."/>
            <person name="Stajich J."/>
            <person name="Grigoriev I.V."/>
            <person name="Mortensen U.H."/>
            <person name="De Vries R.P."/>
            <person name="Baker S.E."/>
            <person name="Andersen M.R."/>
        </authorList>
    </citation>
    <scope>NUCLEOTIDE SEQUENCE [LARGE SCALE GENOMIC DNA]</scope>
    <source>
        <strain evidence="10 11">CBS 123904</strain>
    </source>
</reference>
<evidence type="ECO:0000256" key="3">
    <source>
        <dbReference type="ARBA" id="ARBA00022723"/>
    </source>
</evidence>
<name>A0ABR4JH61_9EURO</name>
<dbReference type="CDD" id="cd06008">
    <property type="entry name" value="NF-X1-zinc-finger"/>
    <property type="match status" value="1"/>
</dbReference>
<keyword evidence="8" id="KW-0391">Immunity</keyword>
<evidence type="ECO:0000256" key="6">
    <source>
        <dbReference type="ARBA" id="ARBA00022806"/>
    </source>
</evidence>
<evidence type="ECO:0000256" key="5">
    <source>
        <dbReference type="ARBA" id="ARBA00022771"/>
    </source>
</evidence>
<keyword evidence="6" id="KW-0378">Hydrolase</keyword>